<comment type="caution">
    <text evidence="3">The sequence shown here is derived from an EMBL/GenBank/DDBJ whole genome shotgun (WGS) entry which is preliminary data.</text>
</comment>
<evidence type="ECO:0000313" key="4">
    <source>
        <dbReference type="Proteomes" id="UP000230132"/>
    </source>
</evidence>
<dbReference type="InterPro" id="IPR006442">
    <property type="entry name" value="Antitoxin_Phd/YefM"/>
</dbReference>
<comment type="function">
    <text evidence="2">Antitoxin component of a type II toxin-antitoxin (TA) system.</text>
</comment>
<gene>
    <name evidence="3" type="ORF">COU05_00510</name>
</gene>
<organism evidence="3 4">
    <name type="scientific">bacterium (Candidatus Gribaldobacteria) CG10_big_fil_rev_8_21_14_0_10_37_21</name>
    <dbReference type="NCBI Taxonomy" id="2014275"/>
    <lineage>
        <taxon>Bacteria</taxon>
        <taxon>Candidatus Gribaldobacteria</taxon>
    </lineage>
</organism>
<dbReference type="AlphaFoldDB" id="A0A2H0UV64"/>
<dbReference type="PANTHER" id="PTHR33713">
    <property type="entry name" value="ANTITOXIN YAFN-RELATED"/>
    <property type="match status" value="1"/>
</dbReference>
<evidence type="ECO:0000313" key="3">
    <source>
        <dbReference type="EMBL" id="PIR90711.1"/>
    </source>
</evidence>
<dbReference type="InterPro" id="IPR036165">
    <property type="entry name" value="YefM-like_sf"/>
</dbReference>
<dbReference type="SUPFAM" id="SSF143120">
    <property type="entry name" value="YefM-like"/>
    <property type="match status" value="1"/>
</dbReference>
<proteinExistence type="inferred from homology"/>
<reference evidence="4" key="1">
    <citation type="submission" date="2017-09" db="EMBL/GenBank/DDBJ databases">
        <title>Depth-based differentiation of microbial function through sediment-hosted aquifers and enrichment of novel symbionts in the deep terrestrial subsurface.</title>
        <authorList>
            <person name="Probst A.J."/>
            <person name="Ladd B."/>
            <person name="Jarett J.K."/>
            <person name="Geller-Mcgrath D.E."/>
            <person name="Sieber C.M.K."/>
            <person name="Emerson J.B."/>
            <person name="Anantharaman K."/>
            <person name="Thomas B.C."/>
            <person name="Malmstrom R."/>
            <person name="Stieglmeier M."/>
            <person name="Klingl A."/>
            <person name="Woyke T."/>
            <person name="Ryan C.M."/>
            <person name="Banfield J.F."/>
        </authorList>
    </citation>
    <scope>NUCLEOTIDE SEQUENCE [LARGE SCALE GENOMIC DNA]</scope>
</reference>
<protein>
    <recommendedName>
        <fullName evidence="2">Antitoxin</fullName>
    </recommendedName>
</protein>
<sequence length="113" mass="13000">MAKKYLSITDARKDLFQIAQESQKPDAHFILTINGKPEVALMSFEEYEAILETIDFLSEPGALTELGEAEKEIEKGEFFDFDVVKQELDFARKGAMVLAENPKQKYQPKRRKK</sequence>
<accession>A0A2H0UV64</accession>
<dbReference type="Proteomes" id="UP000230132">
    <property type="component" value="Unassembled WGS sequence"/>
</dbReference>
<dbReference type="Gene3D" id="3.40.1620.10">
    <property type="entry name" value="YefM-like domain"/>
    <property type="match status" value="1"/>
</dbReference>
<dbReference type="EMBL" id="PFAX01000006">
    <property type="protein sequence ID" value="PIR90711.1"/>
    <property type="molecule type" value="Genomic_DNA"/>
</dbReference>
<dbReference type="PANTHER" id="PTHR33713:SF10">
    <property type="entry name" value="ANTITOXIN YAFN"/>
    <property type="match status" value="1"/>
</dbReference>
<comment type="similarity">
    <text evidence="1 2">Belongs to the phD/YefM antitoxin family.</text>
</comment>
<dbReference type="Pfam" id="PF02604">
    <property type="entry name" value="PhdYeFM_antitox"/>
    <property type="match status" value="1"/>
</dbReference>
<dbReference type="InterPro" id="IPR051405">
    <property type="entry name" value="phD/YefM_antitoxin"/>
</dbReference>
<evidence type="ECO:0000256" key="1">
    <source>
        <dbReference type="ARBA" id="ARBA00009981"/>
    </source>
</evidence>
<dbReference type="NCBIfam" id="TIGR01552">
    <property type="entry name" value="phd_fam"/>
    <property type="match status" value="1"/>
</dbReference>
<evidence type="ECO:0000256" key="2">
    <source>
        <dbReference type="RuleBase" id="RU362080"/>
    </source>
</evidence>
<name>A0A2H0UV64_9BACT</name>